<dbReference type="SUPFAM" id="SSF52141">
    <property type="entry name" value="Uracil-DNA glycosylase-like"/>
    <property type="match status" value="1"/>
</dbReference>
<dbReference type="EMBL" id="CP132485">
    <property type="protein sequence ID" value="WLV84914.1"/>
    <property type="molecule type" value="Genomic_DNA"/>
</dbReference>
<dbReference type="Pfam" id="PF03167">
    <property type="entry name" value="UDG"/>
    <property type="match status" value="1"/>
</dbReference>
<gene>
    <name evidence="2" type="ORF">LACZS2_001407</name>
</gene>
<feature type="domain" description="Uracil-DNA glycosylase-like" evidence="1">
    <location>
        <begin position="88"/>
        <end position="268"/>
    </location>
</feature>
<dbReference type="InterPro" id="IPR032579">
    <property type="entry name" value="Phe_SMUG2-like"/>
</dbReference>
<evidence type="ECO:0000313" key="2">
    <source>
        <dbReference type="EMBL" id="WLV84914.1"/>
    </source>
</evidence>
<sequence>MDQKLHNFWVYFSFKELCLWGKGQVFATKSIKGKKTMDQETFARKVLAFSESLKHVSIDLPRNYRTVNPFSGAQKNAVNETVTTFYEKYFNDTKPRRLILGSSPARRGTAITGVPFEDEDELKKETGITINNFRVNRASSSFLYDVMGKYGGKRKFYSDFFLSFVCPLGLIKINEKGNEINCNYYENRRLQQELLSFIVNSLRTQIKFGIDTEVCYCIGSGENYKALNKINQKEHFFESIIPLEHPRYIMQYNSINKDFYMEKYISALSRA</sequence>
<accession>A0ABD7ZD48</accession>
<protein>
    <submittedName>
        <fullName evidence="2">DUF4918 family protein</fullName>
    </submittedName>
</protein>
<evidence type="ECO:0000313" key="3">
    <source>
        <dbReference type="Proteomes" id="UP001229832"/>
    </source>
</evidence>
<dbReference type="RefSeq" id="WP_231956446.1">
    <property type="nucleotide sequence ID" value="NZ_CP132484.1"/>
</dbReference>
<name>A0ABD7ZD48_LACZE</name>
<proteinExistence type="predicted"/>
<dbReference type="CDD" id="cd19375">
    <property type="entry name" value="UDG-F3-like_SMUG2"/>
    <property type="match status" value="1"/>
</dbReference>
<dbReference type="GeneID" id="93269402"/>
<dbReference type="AlphaFoldDB" id="A0ABD7ZD48"/>
<reference evidence="2 3" key="1">
    <citation type="submission" date="2023-08" db="EMBL/GenBank/DDBJ databases">
        <authorList>
            <person name="Buchebner-Jance M."/>
        </authorList>
    </citation>
    <scope>NUCLEOTIDE SEQUENCE [LARGE SCALE GENOMIC DNA]</scope>
    <source>
        <strain evidence="2 3">NCIMB 15475</strain>
    </source>
</reference>
<organism evidence="2 3">
    <name type="scientific">Lacticaseibacillus zeae subsp. silagei</name>
    <dbReference type="NCBI Taxonomy" id="3068307"/>
    <lineage>
        <taxon>Bacteria</taxon>
        <taxon>Bacillati</taxon>
        <taxon>Bacillota</taxon>
        <taxon>Bacilli</taxon>
        <taxon>Lactobacillales</taxon>
        <taxon>Lactobacillaceae</taxon>
        <taxon>Lacticaseibacillus</taxon>
    </lineage>
</organism>
<dbReference type="InterPro" id="IPR036895">
    <property type="entry name" value="Uracil-DNA_glycosylase-like_sf"/>
</dbReference>
<dbReference type="Gene3D" id="3.40.470.10">
    <property type="entry name" value="Uracil-DNA glycosylase-like domain"/>
    <property type="match status" value="1"/>
</dbReference>
<dbReference type="Proteomes" id="UP001229832">
    <property type="component" value="Chromosome"/>
</dbReference>
<keyword evidence="3" id="KW-1185">Reference proteome</keyword>
<evidence type="ECO:0000259" key="1">
    <source>
        <dbReference type="Pfam" id="PF03167"/>
    </source>
</evidence>
<dbReference type="InterPro" id="IPR005122">
    <property type="entry name" value="Uracil-DNA_glycosylase-like"/>
</dbReference>